<dbReference type="EMBL" id="UINC01011037">
    <property type="protein sequence ID" value="SVA48866.1"/>
    <property type="molecule type" value="Genomic_DNA"/>
</dbReference>
<accession>A0A381W8H4</accession>
<evidence type="ECO:0000256" key="1">
    <source>
        <dbReference type="SAM" id="Phobius"/>
    </source>
</evidence>
<keyword evidence="1" id="KW-1133">Transmembrane helix</keyword>
<keyword evidence="1" id="KW-0472">Membrane</keyword>
<protein>
    <submittedName>
        <fullName evidence="2">Uncharacterized protein</fullName>
    </submittedName>
</protein>
<dbReference type="AlphaFoldDB" id="A0A381W8H4"/>
<feature type="transmembrane region" description="Helical" evidence="1">
    <location>
        <begin position="22"/>
        <end position="40"/>
    </location>
</feature>
<feature type="transmembrane region" description="Helical" evidence="1">
    <location>
        <begin position="47"/>
        <end position="66"/>
    </location>
</feature>
<gene>
    <name evidence="2" type="ORF">METZ01_LOCUS101720</name>
</gene>
<proteinExistence type="predicted"/>
<reference evidence="2" key="1">
    <citation type="submission" date="2018-05" db="EMBL/GenBank/DDBJ databases">
        <authorList>
            <person name="Lanie J.A."/>
            <person name="Ng W.-L."/>
            <person name="Kazmierczak K.M."/>
            <person name="Andrzejewski T.M."/>
            <person name="Davidsen T.M."/>
            <person name="Wayne K.J."/>
            <person name="Tettelin H."/>
            <person name="Glass J.I."/>
            <person name="Rusch D."/>
            <person name="Podicherti R."/>
            <person name="Tsui H.-C.T."/>
            <person name="Winkler M.E."/>
        </authorList>
    </citation>
    <scope>NUCLEOTIDE SEQUENCE</scope>
</reference>
<keyword evidence="1" id="KW-0812">Transmembrane</keyword>
<sequence>MGRSKATHFYLISLMFTILNQYSYVLISLFVLTVAFLLVYRTFSIKIALLSVLILVVCVIFFQNSLTSSSDEIKDISGWDSLHNSGRPILLYLYSDF</sequence>
<organism evidence="2">
    <name type="scientific">marine metagenome</name>
    <dbReference type="NCBI Taxonomy" id="408172"/>
    <lineage>
        <taxon>unclassified sequences</taxon>
        <taxon>metagenomes</taxon>
        <taxon>ecological metagenomes</taxon>
    </lineage>
</organism>
<evidence type="ECO:0000313" key="2">
    <source>
        <dbReference type="EMBL" id="SVA48866.1"/>
    </source>
</evidence>
<name>A0A381W8H4_9ZZZZ</name>